<proteinExistence type="predicted"/>
<dbReference type="InterPro" id="IPR036388">
    <property type="entry name" value="WH-like_DNA-bd_sf"/>
</dbReference>
<dbReference type="PANTHER" id="PTHR33164">
    <property type="entry name" value="TRANSCRIPTIONAL REGULATOR, MARR FAMILY"/>
    <property type="match status" value="1"/>
</dbReference>
<evidence type="ECO:0000256" key="2">
    <source>
        <dbReference type="ARBA" id="ARBA00022490"/>
    </source>
</evidence>
<keyword evidence="5" id="KW-0804">Transcription</keyword>
<name>A0ABS4XII1_9MICC</name>
<organism evidence="7 8">
    <name type="scientific">Paeniglutamicibacter kerguelensis</name>
    <dbReference type="NCBI Taxonomy" id="254788"/>
    <lineage>
        <taxon>Bacteria</taxon>
        <taxon>Bacillati</taxon>
        <taxon>Actinomycetota</taxon>
        <taxon>Actinomycetes</taxon>
        <taxon>Micrococcales</taxon>
        <taxon>Micrococcaceae</taxon>
        <taxon>Paeniglutamicibacter</taxon>
    </lineage>
</organism>
<keyword evidence="8" id="KW-1185">Reference proteome</keyword>
<dbReference type="Gene3D" id="1.10.10.10">
    <property type="entry name" value="Winged helix-like DNA-binding domain superfamily/Winged helix DNA-binding domain"/>
    <property type="match status" value="1"/>
</dbReference>
<dbReference type="PROSITE" id="PS50995">
    <property type="entry name" value="HTH_MARR_2"/>
    <property type="match status" value="1"/>
</dbReference>
<evidence type="ECO:0000313" key="7">
    <source>
        <dbReference type="EMBL" id="MBP2388218.1"/>
    </source>
</evidence>
<dbReference type="InterPro" id="IPR036390">
    <property type="entry name" value="WH_DNA-bd_sf"/>
</dbReference>
<dbReference type="Pfam" id="PF22381">
    <property type="entry name" value="Staph_reg_Sar_Rot"/>
    <property type="match status" value="1"/>
</dbReference>
<reference evidence="7 8" key="1">
    <citation type="submission" date="2021-03" db="EMBL/GenBank/DDBJ databases">
        <title>Sequencing the genomes of 1000 actinobacteria strains.</title>
        <authorList>
            <person name="Klenk H.-P."/>
        </authorList>
    </citation>
    <scope>NUCLEOTIDE SEQUENCE [LARGE SCALE GENOMIC DNA]</scope>
    <source>
        <strain evidence="7 8">DSM 15797</strain>
    </source>
</reference>
<evidence type="ECO:0000256" key="5">
    <source>
        <dbReference type="ARBA" id="ARBA00023163"/>
    </source>
</evidence>
<sequence>MSENPLADPLALENQVCFALSLASRSVIAAYKPVLEPLGLTHPQYLVMLTLWEHEPLSIKELSGLLHLDPGTVSPLVKRIESLGYVQRSRSASDERTLEIVLTQKGRDAREVALEVPKEMMRRLDMDARELAGLHASMKKVIEAALRAPN</sequence>
<keyword evidence="4 7" id="KW-0238">DNA-binding</keyword>
<dbReference type="SMART" id="SM00347">
    <property type="entry name" value="HTH_MARR"/>
    <property type="match status" value="1"/>
</dbReference>
<dbReference type="RefSeq" id="WP_210001091.1">
    <property type="nucleotide sequence ID" value="NZ_BAAAJY010000017.1"/>
</dbReference>
<dbReference type="InterPro" id="IPR000835">
    <property type="entry name" value="HTH_MarR-typ"/>
</dbReference>
<evidence type="ECO:0000259" key="6">
    <source>
        <dbReference type="PROSITE" id="PS50995"/>
    </source>
</evidence>
<gene>
    <name evidence="7" type="ORF">JOF47_003729</name>
</gene>
<protein>
    <submittedName>
        <fullName evidence="7">DNA-binding MarR family transcriptional regulator</fullName>
    </submittedName>
</protein>
<dbReference type="Proteomes" id="UP001296993">
    <property type="component" value="Unassembled WGS sequence"/>
</dbReference>
<feature type="domain" description="HTH marR-type" evidence="6">
    <location>
        <begin position="13"/>
        <end position="143"/>
    </location>
</feature>
<dbReference type="GO" id="GO:0003677">
    <property type="term" value="F:DNA binding"/>
    <property type="evidence" value="ECO:0007669"/>
    <property type="project" value="UniProtKB-KW"/>
</dbReference>
<keyword evidence="2" id="KW-0963">Cytoplasm</keyword>
<dbReference type="PRINTS" id="PR00598">
    <property type="entry name" value="HTHMARR"/>
</dbReference>
<accession>A0ABS4XII1</accession>
<comment type="subcellular location">
    <subcellularLocation>
        <location evidence="1">Cytoplasm</location>
    </subcellularLocation>
</comment>
<keyword evidence="3" id="KW-0805">Transcription regulation</keyword>
<evidence type="ECO:0000313" key="8">
    <source>
        <dbReference type="Proteomes" id="UP001296993"/>
    </source>
</evidence>
<dbReference type="InterPro" id="IPR055166">
    <property type="entry name" value="Transc_reg_Sar_Rot_HTH"/>
</dbReference>
<dbReference type="SUPFAM" id="SSF46785">
    <property type="entry name" value="Winged helix' DNA-binding domain"/>
    <property type="match status" value="1"/>
</dbReference>
<dbReference type="PANTHER" id="PTHR33164:SF5">
    <property type="entry name" value="ORGANIC HYDROPEROXIDE RESISTANCE TRANSCRIPTIONAL REGULATOR"/>
    <property type="match status" value="1"/>
</dbReference>
<evidence type="ECO:0000256" key="3">
    <source>
        <dbReference type="ARBA" id="ARBA00023015"/>
    </source>
</evidence>
<comment type="caution">
    <text evidence="7">The sequence shown here is derived from an EMBL/GenBank/DDBJ whole genome shotgun (WGS) entry which is preliminary data.</text>
</comment>
<dbReference type="EMBL" id="JAGIOF010000001">
    <property type="protein sequence ID" value="MBP2388218.1"/>
    <property type="molecule type" value="Genomic_DNA"/>
</dbReference>
<dbReference type="InterPro" id="IPR039422">
    <property type="entry name" value="MarR/SlyA-like"/>
</dbReference>
<evidence type="ECO:0000256" key="1">
    <source>
        <dbReference type="ARBA" id="ARBA00004496"/>
    </source>
</evidence>
<evidence type="ECO:0000256" key="4">
    <source>
        <dbReference type="ARBA" id="ARBA00023125"/>
    </source>
</evidence>